<comment type="catalytic activity">
    <reaction evidence="3 4">
        <text>[thioredoxin]-disulfide + L-methionine + H2O = L-methionine (S)-S-oxide + [thioredoxin]-dithiol</text>
        <dbReference type="Rhea" id="RHEA:19993"/>
        <dbReference type="Rhea" id="RHEA-COMP:10698"/>
        <dbReference type="Rhea" id="RHEA-COMP:10700"/>
        <dbReference type="ChEBI" id="CHEBI:15377"/>
        <dbReference type="ChEBI" id="CHEBI:29950"/>
        <dbReference type="ChEBI" id="CHEBI:50058"/>
        <dbReference type="ChEBI" id="CHEBI:57844"/>
        <dbReference type="ChEBI" id="CHEBI:58772"/>
        <dbReference type="EC" id="1.8.4.11"/>
    </reaction>
</comment>
<feature type="chain" id="PRO_5013232407" description="Peptide methionine sulfoxide reductase MsrA" evidence="5">
    <location>
        <begin position="31"/>
        <end position="223"/>
    </location>
</feature>
<reference evidence="7 8" key="1">
    <citation type="submission" date="2017-03" db="EMBL/GenBank/DDBJ databases">
        <authorList>
            <person name="Afonso C.L."/>
            <person name="Miller P.J."/>
            <person name="Scott M.A."/>
            <person name="Spackman E."/>
            <person name="Goraichik I."/>
            <person name="Dimitrov K.M."/>
            <person name="Suarez D.L."/>
            <person name="Swayne D.E."/>
        </authorList>
    </citation>
    <scope>NUCLEOTIDE SEQUENCE [LARGE SCALE GENOMIC DNA]</scope>
    <source>
        <strain evidence="7 8">CECT 7680</strain>
    </source>
</reference>
<proteinExistence type="inferred from homology"/>
<dbReference type="Proteomes" id="UP000193409">
    <property type="component" value="Unassembled WGS sequence"/>
</dbReference>
<dbReference type="Pfam" id="PF01625">
    <property type="entry name" value="PMSR"/>
    <property type="match status" value="1"/>
</dbReference>
<gene>
    <name evidence="7" type="primary">msrA_1</name>
    <name evidence="4" type="synonym">msrA</name>
    <name evidence="7" type="ORF">PSA7680_01043</name>
</gene>
<evidence type="ECO:0000256" key="5">
    <source>
        <dbReference type="SAM" id="SignalP"/>
    </source>
</evidence>
<protein>
    <recommendedName>
        <fullName evidence="4">Peptide methionine sulfoxide reductase MsrA</fullName>
        <shortName evidence="4">Protein-methionine-S-oxide reductase</shortName>
        <ecNumber evidence="4">1.8.4.11</ecNumber>
    </recommendedName>
    <alternativeName>
        <fullName evidence="4">Peptide-methionine (S)-S-oxide reductase</fullName>
        <shortName evidence="4">Peptide Met(O) reductase</shortName>
    </alternativeName>
</protein>
<dbReference type="EMBL" id="FWFQ01000005">
    <property type="protein sequence ID" value="SLN24729.1"/>
    <property type="molecule type" value="Genomic_DNA"/>
</dbReference>
<sequence>MYILTDYAKAMFLSLAITFGFLLSCAEARAQSTETAIFAGGCFWCVESDFESVRGVIEAESGFTGGAVSDPSYKQVTKGGTGHYEAVRITYDPAQVSYAQLVDLFFRSVDPTDAGGQFCDRGDSYRTAIFVSDPAQKAAAEAAKRKARAALGQEIVTPILEAQPFYLAEAYHQDYYKGSKRVLTRFGPKKQSDAYKLYRNACGRDQRVKQLWGDAAPFASGHS</sequence>
<dbReference type="HAMAP" id="MF_01401">
    <property type="entry name" value="MsrA"/>
    <property type="match status" value="1"/>
</dbReference>
<feature type="active site" evidence="4">
    <location>
        <position position="42"/>
    </location>
</feature>
<dbReference type="OrthoDB" id="4174719at2"/>
<dbReference type="PANTHER" id="PTHR43774:SF1">
    <property type="entry name" value="PEPTIDE METHIONINE SULFOXIDE REDUCTASE MSRA 2"/>
    <property type="match status" value="1"/>
</dbReference>
<dbReference type="RefSeq" id="WP_085867601.1">
    <property type="nucleotide sequence ID" value="NZ_FWFQ01000005.1"/>
</dbReference>
<dbReference type="NCBIfam" id="TIGR00401">
    <property type="entry name" value="msrA"/>
    <property type="match status" value="1"/>
</dbReference>
<comment type="catalytic activity">
    <reaction evidence="2 4">
        <text>L-methionyl-[protein] + [thioredoxin]-disulfide + H2O = L-methionyl-(S)-S-oxide-[protein] + [thioredoxin]-dithiol</text>
        <dbReference type="Rhea" id="RHEA:14217"/>
        <dbReference type="Rhea" id="RHEA-COMP:10698"/>
        <dbReference type="Rhea" id="RHEA-COMP:10700"/>
        <dbReference type="Rhea" id="RHEA-COMP:12313"/>
        <dbReference type="Rhea" id="RHEA-COMP:12315"/>
        <dbReference type="ChEBI" id="CHEBI:15377"/>
        <dbReference type="ChEBI" id="CHEBI:16044"/>
        <dbReference type="ChEBI" id="CHEBI:29950"/>
        <dbReference type="ChEBI" id="CHEBI:44120"/>
        <dbReference type="ChEBI" id="CHEBI:50058"/>
        <dbReference type="EC" id="1.8.4.11"/>
    </reaction>
</comment>
<organism evidence="7 8">
    <name type="scientific">Pseudoruegeria aquimaris</name>
    <dbReference type="NCBI Taxonomy" id="393663"/>
    <lineage>
        <taxon>Bacteria</taxon>
        <taxon>Pseudomonadati</taxon>
        <taxon>Pseudomonadota</taxon>
        <taxon>Alphaproteobacteria</taxon>
        <taxon>Rhodobacterales</taxon>
        <taxon>Roseobacteraceae</taxon>
        <taxon>Pseudoruegeria</taxon>
    </lineage>
</organism>
<name>A0A1Y5RUI9_9RHOB</name>
<evidence type="ECO:0000313" key="7">
    <source>
        <dbReference type="EMBL" id="SLN24729.1"/>
    </source>
</evidence>
<evidence type="ECO:0000259" key="6">
    <source>
        <dbReference type="Pfam" id="PF01625"/>
    </source>
</evidence>
<dbReference type="EC" id="1.8.4.11" evidence="4"/>
<keyword evidence="1 4" id="KW-0560">Oxidoreductase</keyword>
<dbReference type="GO" id="GO:0033744">
    <property type="term" value="F:L-methionine:thioredoxin-disulfide S-oxidoreductase activity"/>
    <property type="evidence" value="ECO:0007669"/>
    <property type="project" value="RHEA"/>
</dbReference>
<evidence type="ECO:0000256" key="3">
    <source>
        <dbReference type="ARBA" id="ARBA00048782"/>
    </source>
</evidence>
<comment type="similarity">
    <text evidence="4">Belongs to the MsrA Met sulfoxide reductase family.</text>
</comment>
<evidence type="ECO:0000256" key="1">
    <source>
        <dbReference type="ARBA" id="ARBA00023002"/>
    </source>
</evidence>
<evidence type="ECO:0000256" key="2">
    <source>
        <dbReference type="ARBA" id="ARBA00047806"/>
    </source>
</evidence>
<dbReference type="InterPro" id="IPR036509">
    <property type="entry name" value="Met_Sox_Rdtase_MsrA_sf"/>
</dbReference>
<evidence type="ECO:0000313" key="8">
    <source>
        <dbReference type="Proteomes" id="UP000193409"/>
    </source>
</evidence>
<dbReference type="InterPro" id="IPR002569">
    <property type="entry name" value="Met_Sox_Rdtase_MsrA_dom"/>
</dbReference>
<keyword evidence="5" id="KW-0732">Signal</keyword>
<accession>A0A1Y5RUI9</accession>
<evidence type="ECO:0000256" key="4">
    <source>
        <dbReference type="HAMAP-Rule" id="MF_01401"/>
    </source>
</evidence>
<dbReference type="SUPFAM" id="SSF55068">
    <property type="entry name" value="Peptide methionine sulfoxide reductase"/>
    <property type="match status" value="1"/>
</dbReference>
<dbReference type="PANTHER" id="PTHR43774">
    <property type="entry name" value="PEPTIDE METHIONINE SULFOXIDE REDUCTASE"/>
    <property type="match status" value="1"/>
</dbReference>
<dbReference type="GO" id="GO:0008113">
    <property type="term" value="F:peptide-methionine (S)-S-oxide reductase activity"/>
    <property type="evidence" value="ECO:0007669"/>
    <property type="project" value="UniProtKB-UniRule"/>
</dbReference>
<feature type="signal peptide" evidence="5">
    <location>
        <begin position="1"/>
        <end position="30"/>
    </location>
</feature>
<keyword evidence="8" id="KW-1185">Reference proteome</keyword>
<feature type="domain" description="Peptide methionine sulphoxide reductase MsrA" evidence="6">
    <location>
        <begin position="35"/>
        <end position="179"/>
    </location>
</feature>
<dbReference type="AlphaFoldDB" id="A0A1Y5RUI9"/>
<comment type="function">
    <text evidence="4">Has an important function as a repair enzyme for proteins that have been inactivated by oxidation. Catalyzes the reversible oxidation-reduction of methionine sulfoxide in proteins to methionine.</text>
</comment>
<dbReference type="Gene3D" id="3.30.1060.10">
    <property type="entry name" value="Peptide methionine sulphoxide reductase MsrA"/>
    <property type="match status" value="1"/>
</dbReference>